<organism evidence="1 2">
    <name type="scientific">Anatilimnocola aggregata</name>
    <dbReference type="NCBI Taxonomy" id="2528021"/>
    <lineage>
        <taxon>Bacteria</taxon>
        <taxon>Pseudomonadati</taxon>
        <taxon>Planctomycetota</taxon>
        <taxon>Planctomycetia</taxon>
        <taxon>Pirellulales</taxon>
        <taxon>Pirellulaceae</taxon>
        <taxon>Anatilimnocola</taxon>
    </lineage>
</organism>
<name>A0A517YA08_9BACT</name>
<protein>
    <submittedName>
        <fullName evidence="1">Uncharacterized protein</fullName>
    </submittedName>
</protein>
<dbReference type="AlphaFoldDB" id="A0A517YA08"/>
<reference evidence="1 2" key="1">
    <citation type="submission" date="2019-02" db="EMBL/GenBank/DDBJ databases">
        <title>Deep-cultivation of Planctomycetes and their phenomic and genomic characterization uncovers novel biology.</title>
        <authorList>
            <person name="Wiegand S."/>
            <person name="Jogler M."/>
            <person name="Boedeker C."/>
            <person name="Pinto D."/>
            <person name="Vollmers J."/>
            <person name="Rivas-Marin E."/>
            <person name="Kohn T."/>
            <person name="Peeters S.H."/>
            <person name="Heuer A."/>
            <person name="Rast P."/>
            <person name="Oberbeckmann S."/>
            <person name="Bunk B."/>
            <person name="Jeske O."/>
            <person name="Meyerdierks A."/>
            <person name="Storesund J.E."/>
            <person name="Kallscheuer N."/>
            <person name="Luecker S."/>
            <person name="Lage O.M."/>
            <person name="Pohl T."/>
            <person name="Merkel B.J."/>
            <person name="Hornburger P."/>
            <person name="Mueller R.-W."/>
            <person name="Bruemmer F."/>
            <person name="Labrenz M."/>
            <person name="Spormann A.M."/>
            <person name="Op den Camp H."/>
            <person name="Overmann J."/>
            <person name="Amann R."/>
            <person name="Jetten M.S.M."/>
            <person name="Mascher T."/>
            <person name="Medema M.H."/>
            <person name="Devos D.P."/>
            <person name="Kaster A.-K."/>
            <person name="Ovreas L."/>
            <person name="Rohde M."/>
            <person name="Galperin M.Y."/>
            <person name="Jogler C."/>
        </authorList>
    </citation>
    <scope>NUCLEOTIDE SEQUENCE [LARGE SCALE GENOMIC DNA]</scope>
    <source>
        <strain evidence="1 2">ETA_A8</strain>
    </source>
</reference>
<keyword evidence="2" id="KW-1185">Reference proteome</keyword>
<dbReference type="InterPro" id="IPR015315">
    <property type="entry name" value="DUF1963"/>
</dbReference>
<accession>A0A517YA08</accession>
<dbReference type="PANTHER" id="PTHR36436">
    <property type="entry name" value="SLL5081 PROTEIN"/>
    <property type="match status" value="1"/>
</dbReference>
<dbReference type="PANTHER" id="PTHR36436:SF6">
    <property type="entry name" value="SLL5081 PROTEIN"/>
    <property type="match status" value="1"/>
</dbReference>
<dbReference type="RefSeq" id="WP_145087872.1">
    <property type="nucleotide sequence ID" value="NZ_CP036274.1"/>
</dbReference>
<evidence type="ECO:0000313" key="1">
    <source>
        <dbReference type="EMBL" id="QDU26992.1"/>
    </source>
</evidence>
<dbReference type="EMBL" id="CP036274">
    <property type="protein sequence ID" value="QDU26992.1"/>
    <property type="molecule type" value="Genomic_DNA"/>
</dbReference>
<dbReference type="InterPro" id="IPR035948">
    <property type="entry name" value="YwqG-like_sf"/>
</dbReference>
<dbReference type="OrthoDB" id="241317at2"/>
<gene>
    <name evidence="1" type="ORF">ETAA8_20760</name>
</gene>
<dbReference type="Proteomes" id="UP000315017">
    <property type="component" value="Chromosome"/>
</dbReference>
<proteinExistence type="predicted"/>
<dbReference type="KEGG" id="aagg:ETAA8_20760"/>
<evidence type="ECO:0000313" key="2">
    <source>
        <dbReference type="Proteomes" id="UP000315017"/>
    </source>
</evidence>
<dbReference type="Pfam" id="PF09234">
    <property type="entry name" value="DUF1963"/>
    <property type="match status" value="1"/>
</dbReference>
<dbReference type="SUPFAM" id="SSF103032">
    <property type="entry name" value="Hypothetical protein YwqG"/>
    <property type="match status" value="1"/>
</dbReference>
<sequence>MPSKSAPLSRLSPQSRKLLKSLIRKHALAAVEYAILSAAEEYVLLILNGREDYSVLGSSRYGGVPDLPVSMPWPRSERGFLTFLMQVNLAEVPKLFRNPLPKKGLLYFFVEDDTGAADVDAKIVFVDAKSVQLKKAKPPSHEQFSRPDYLGLKAHKLRLGFGIDVPSYFSPLFQFVEKSVAENGLGTAEDRLVALVREAARGNGRYDEAGQLLGSAFTHGGDPCMAAFLHSQGKLDRLYDSQYQRRNHKSIDAGARQWKLLWTIGSSRKVKSCFGDFGSLQAFINTEDLKRQDFSRTYFSAESS</sequence>
<dbReference type="Gene3D" id="2.30.320.10">
    <property type="entry name" value="YwqG-like"/>
    <property type="match status" value="1"/>
</dbReference>